<reference evidence="2" key="1">
    <citation type="submission" date="2019-08" db="EMBL/GenBank/DDBJ databases">
        <authorList>
            <person name="Kucharzyk K."/>
            <person name="Murdoch R.W."/>
            <person name="Higgins S."/>
            <person name="Loffler F."/>
        </authorList>
    </citation>
    <scope>NUCLEOTIDE SEQUENCE</scope>
</reference>
<gene>
    <name evidence="2" type="ORF">SDC9_134938</name>
</gene>
<organism evidence="2">
    <name type="scientific">bioreactor metagenome</name>
    <dbReference type="NCBI Taxonomy" id="1076179"/>
    <lineage>
        <taxon>unclassified sequences</taxon>
        <taxon>metagenomes</taxon>
        <taxon>ecological metagenomes</taxon>
    </lineage>
</organism>
<keyword evidence="1" id="KW-0812">Transmembrane</keyword>
<evidence type="ECO:0000313" key="2">
    <source>
        <dbReference type="EMBL" id="MPM87838.1"/>
    </source>
</evidence>
<keyword evidence="1" id="KW-0472">Membrane</keyword>
<feature type="transmembrane region" description="Helical" evidence="1">
    <location>
        <begin position="156"/>
        <end position="176"/>
    </location>
</feature>
<comment type="caution">
    <text evidence="2">The sequence shown here is derived from an EMBL/GenBank/DDBJ whole genome shotgun (WGS) entry which is preliminary data.</text>
</comment>
<accession>A0A645DFN4</accession>
<evidence type="ECO:0000256" key="1">
    <source>
        <dbReference type="SAM" id="Phobius"/>
    </source>
</evidence>
<protein>
    <submittedName>
        <fullName evidence="2">Uncharacterized protein</fullName>
    </submittedName>
</protein>
<keyword evidence="1" id="KW-1133">Transmembrane helix</keyword>
<sequence>MAHTGSYAMTTDFIASAPTPSRSRTTWFLTTVSVSPASRCASVSPTQRITLSPAASAAVRRSFTVLSVSPKYCLRSLCPITTYSTPHSTSISADISPVNAPDLAQCTFCAPIRTDVPETASRMAKRSTNGTHKTTSHDADGYLLAISAARARASDGVLFIFQFPAIIYFPILIPIFS</sequence>
<dbReference type="AlphaFoldDB" id="A0A645DFN4"/>
<proteinExistence type="predicted"/>
<dbReference type="EMBL" id="VSSQ01035577">
    <property type="protein sequence ID" value="MPM87838.1"/>
    <property type="molecule type" value="Genomic_DNA"/>
</dbReference>
<name>A0A645DFN4_9ZZZZ</name>